<dbReference type="RefSeq" id="WP_053430084.1">
    <property type="nucleotide sequence ID" value="NZ_CP040441.1"/>
</dbReference>
<name>A0A0M0KG09_ALKHA</name>
<dbReference type="AlphaFoldDB" id="A0A0M0KG09"/>
<dbReference type="Pfam" id="PF10751">
    <property type="entry name" value="DUF2535"/>
    <property type="match status" value="1"/>
</dbReference>
<accession>A0A0M0KG09</accession>
<dbReference type="PATRIC" id="fig|136160.3.peg.277"/>
<reference evidence="1" key="1">
    <citation type="submission" date="2015-08" db="EMBL/GenBank/DDBJ databases">
        <title>Complete DNA Sequence of Pseudomonas syringae pv. actinidiae, the Causal Agent of Kiwifruit Canker Disease.</title>
        <authorList>
            <person name="Rikkerink E.H.A."/>
            <person name="Fineran P.C."/>
        </authorList>
    </citation>
    <scope>NUCLEOTIDE SEQUENCE</scope>
    <source>
        <strain evidence="1">DSM 13666</strain>
    </source>
</reference>
<dbReference type="InterPro" id="IPR019687">
    <property type="entry name" value="DUF2535"/>
</dbReference>
<dbReference type="EMBL" id="LILD01000001">
    <property type="protein sequence ID" value="KOO37492.1"/>
    <property type="molecule type" value="Genomic_DNA"/>
</dbReference>
<organism evidence="1">
    <name type="scientific">Halalkalibacterium halodurans</name>
    <name type="common">Bacillus halodurans</name>
    <dbReference type="NCBI Taxonomy" id="86665"/>
    <lineage>
        <taxon>Bacteria</taxon>
        <taxon>Bacillati</taxon>
        <taxon>Bacillota</taxon>
        <taxon>Bacilli</taxon>
        <taxon>Bacillales</taxon>
        <taxon>Bacillaceae</taxon>
        <taxon>Halalkalibacterium (ex Joshi et al. 2022)</taxon>
    </lineage>
</organism>
<evidence type="ECO:0000313" key="1">
    <source>
        <dbReference type="EMBL" id="KOO37492.1"/>
    </source>
</evidence>
<evidence type="ECO:0008006" key="2">
    <source>
        <dbReference type="Google" id="ProtNLM"/>
    </source>
</evidence>
<gene>
    <name evidence="1" type="ORF">AMD02_00510</name>
</gene>
<comment type="caution">
    <text evidence="1">The sequence shown here is derived from an EMBL/GenBank/DDBJ whole genome shotgun (WGS) entry which is preliminary data.</text>
</comment>
<proteinExistence type="predicted"/>
<protein>
    <recommendedName>
        <fullName evidence="2">DUF2535 family protein</fullName>
    </recommendedName>
</protein>
<dbReference type="GeneID" id="87599508"/>
<sequence length="83" mass="10018">MIYKRLEFKNMAGQKVKITEIPVLDSRNPHYFLVHARLQALAAFIYNNPDSKTSYSFHDYLKRKMKWSDFIQLYRTEQYSHNA</sequence>